<dbReference type="SUPFAM" id="SSF56712">
    <property type="entry name" value="Prokaryotic type I DNA topoisomerase"/>
    <property type="match status" value="1"/>
</dbReference>
<dbReference type="PANTHER" id="PTHR11390:SF21">
    <property type="entry name" value="DNA TOPOISOMERASE 3-ALPHA"/>
    <property type="match status" value="1"/>
</dbReference>
<keyword evidence="6 7" id="KW-0413">Isomerase</keyword>
<dbReference type="InterPro" id="IPR000380">
    <property type="entry name" value="Topo_IA"/>
</dbReference>
<dbReference type="CDD" id="cd00186">
    <property type="entry name" value="TOP1Ac"/>
    <property type="match status" value="1"/>
</dbReference>
<dbReference type="AlphaFoldDB" id="A0A914C9X1"/>
<dbReference type="Gene3D" id="2.70.20.10">
    <property type="entry name" value="Topoisomerase I, domain 3"/>
    <property type="match status" value="1"/>
</dbReference>
<evidence type="ECO:0000256" key="6">
    <source>
        <dbReference type="ARBA" id="ARBA00023235"/>
    </source>
</evidence>
<dbReference type="Gene3D" id="1.10.290.10">
    <property type="entry name" value="Topoisomerase I, domain 4"/>
    <property type="match status" value="1"/>
</dbReference>
<dbReference type="InterPro" id="IPR003601">
    <property type="entry name" value="Topo_IA_2"/>
</dbReference>
<feature type="domain" description="Topo IA-type catalytic" evidence="9">
    <location>
        <begin position="236"/>
        <end position="660"/>
    </location>
</feature>
<dbReference type="GO" id="GO:0003917">
    <property type="term" value="F:DNA topoisomerase type I (single strand cut, ATP-independent) activity"/>
    <property type="evidence" value="ECO:0007669"/>
    <property type="project" value="UniProtKB-EC"/>
</dbReference>
<reference evidence="11" key="1">
    <citation type="submission" date="2022-11" db="UniProtKB">
        <authorList>
            <consortium name="WormBaseParasite"/>
        </authorList>
    </citation>
    <scope>IDENTIFICATION</scope>
</reference>
<evidence type="ECO:0000256" key="4">
    <source>
        <dbReference type="ARBA" id="ARBA00023029"/>
    </source>
</evidence>
<accession>A0A914C9X1</accession>
<protein>
    <recommendedName>
        <fullName evidence="3 7">DNA topoisomerase</fullName>
        <ecNumber evidence="3 7">5.6.2.1</ecNumber>
    </recommendedName>
</protein>
<dbReference type="GO" id="GO:0006281">
    <property type="term" value="P:DNA repair"/>
    <property type="evidence" value="ECO:0007669"/>
    <property type="project" value="TreeGrafter"/>
</dbReference>
<evidence type="ECO:0000256" key="2">
    <source>
        <dbReference type="ARBA" id="ARBA00009446"/>
    </source>
</evidence>
<dbReference type="GO" id="GO:0031422">
    <property type="term" value="C:RecQ family helicase-topoisomerase III complex"/>
    <property type="evidence" value="ECO:0007669"/>
    <property type="project" value="TreeGrafter"/>
</dbReference>
<dbReference type="EC" id="5.6.2.1" evidence="3 7"/>
<dbReference type="Gene3D" id="3.40.50.140">
    <property type="match status" value="1"/>
</dbReference>
<comment type="similarity">
    <text evidence="2 7">Belongs to the type IA topoisomerase family.</text>
</comment>
<evidence type="ECO:0000313" key="10">
    <source>
        <dbReference type="Proteomes" id="UP000887540"/>
    </source>
</evidence>
<dbReference type="GO" id="GO:0003677">
    <property type="term" value="F:DNA binding"/>
    <property type="evidence" value="ECO:0007669"/>
    <property type="project" value="UniProtKB-KW"/>
</dbReference>
<keyword evidence="10" id="KW-1185">Reference proteome</keyword>
<evidence type="ECO:0000259" key="9">
    <source>
        <dbReference type="PROSITE" id="PS52039"/>
    </source>
</evidence>
<feature type="region of interest" description="Disordered" evidence="8">
    <location>
        <begin position="676"/>
        <end position="756"/>
    </location>
</feature>
<feature type="compositionally biased region" description="Pro residues" evidence="8">
    <location>
        <begin position="709"/>
        <end position="718"/>
    </location>
</feature>
<dbReference type="Proteomes" id="UP000887540">
    <property type="component" value="Unplaced"/>
</dbReference>
<dbReference type="SMART" id="SM00437">
    <property type="entry name" value="TOP1Ac"/>
    <property type="match status" value="1"/>
</dbReference>
<sequence length="756" mass="86696">MDEIKNREEFLERLKLASKFEAMIKDFEKKIEPYVVRGNREKILELFEGMSSFVGPMLIDALTLVDKLAITWVYADQKWTIPGVYEVNHDNKTYHLYRDVNFCVCDDFQEKVLNEGSEFTNFCQNWILKLISKNYEFEPAMKKWEEVPIERLFDARIFKMTMNGMDKIDETLRQQARQAEILIIWTDCDREGENIGAEIVSCALQVNQRIDIYRAKFSEITPAAINRAMRNLVRLDEKIIRAVDCRQELDLRIGAAFTRLQTLNLRRHFGNHFSRSDVISYGSCQFPTLGFVVERYKAIQEFVSEQFWKLIGRHMRDGKKVEFTWARSRLFNENAVEIFRDLCLEAGIATVIGMVKKPKSKWRPLAMDTVELEKLAVRKLRMSAKTAMSIAEKLYGKGYISYPRTETNIFPKELDLRTLVEAQTQNQNWGPFAADILARGEPFPRNGRKSDEAHPPIHPLKFVTKNELTERNEWALYELVVRHFLACVSRDASGQETKITVEMGGEEFVATGLMVEDRGYLEVYPYEKWSDKELPIYTQGEQLKDFKVDQASGFTQPPELLTEADLIALMDRYGIGTDATHAEHIEKIKERKYVVMDNRLRFVPQDLGLSLVDAYNLMGYEMSKPNLRADLERQLVAICNGARQKDEVLTEQLGKYRRIFRATEDKINVLADTFRRYRDNHPPGDGGNGPPGGPGGGGPGGGGNGPRGDGPPRPPRAPRPAVVDDTEIGIYTAIHPAARQPNSTRRKRQPAGKDLR</sequence>
<dbReference type="InterPro" id="IPR013825">
    <property type="entry name" value="Topo_IA_cen_sub2"/>
</dbReference>
<dbReference type="InterPro" id="IPR003602">
    <property type="entry name" value="Topo_IA_DNA-bd_dom"/>
</dbReference>
<dbReference type="InterPro" id="IPR023405">
    <property type="entry name" value="Topo_IA_core_domain"/>
</dbReference>
<dbReference type="GO" id="GO:0006310">
    <property type="term" value="P:DNA recombination"/>
    <property type="evidence" value="ECO:0007669"/>
    <property type="project" value="TreeGrafter"/>
</dbReference>
<evidence type="ECO:0000256" key="8">
    <source>
        <dbReference type="SAM" id="MobiDB-lite"/>
    </source>
</evidence>
<proteinExistence type="inferred from homology"/>
<evidence type="ECO:0000256" key="1">
    <source>
        <dbReference type="ARBA" id="ARBA00000213"/>
    </source>
</evidence>
<dbReference type="Pfam" id="PF01131">
    <property type="entry name" value="Topoisom_bac"/>
    <property type="match status" value="1"/>
</dbReference>
<dbReference type="WBParaSite" id="ACRNAN_Path_568.g2124.t2">
    <property type="protein sequence ID" value="ACRNAN_Path_568.g2124.t2"/>
    <property type="gene ID" value="ACRNAN_Path_568.g2124"/>
</dbReference>
<dbReference type="GO" id="GO:0005634">
    <property type="term" value="C:nucleus"/>
    <property type="evidence" value="ECO:0007669"/>
    <property type="project" value="TreeGrafter"/>
</dbReference>
<evidence type="ECO:0000256" key="7">
    <source>
        <dbReference type="RuleBase" id="RU362092"/>
    </source>
</evidence>
<comment type="catalytic activity">
    <reaction evidence="1 7">
        <text>ATP-independent breakage of single-stranded DNA, followed by passage and rejoining.</text>
        <dbReference type="EC" id="5.6.2.1"/>
    </reaction>
</comment>
<keyword evidence="4 7" id="KW-0799">Topoisomerase</keyword>
<dbReference type="Gene3D" id="1.10.460.10">
    <property type="entry name" value="Topoisomerase I, domain 2"/>
    <property type="match status" value="1"/>
</dbReference>
<evidence type="ECO:0000256" key="5">
    <source>
        <dbReference type="ARBA" id="ARBA00023125"/>
    </source>
</evidence>
<organism evidence="10 11">
    <name type="scientific">Acrobeloides nanus</name>
    <dbReference type="NCBI Taxonomy" id="290746"/>
    <lineage>
        <taxon>Eukaryota</taxon>
        <taxon>Metazoa</taxon>
        <taxon>Ecdysozoa</taxon>
        <taxon>Nematoda</taxon>
        <taxon>Chromadorea</taxon>
        <taxon>Rhabditida</taxon>
        <taxon>Tylenchina</taxon>
        <taxon>Cephalobomorpha</taxon>
        <taxon>Cephaloboidea</taxon>
        <taxon>Cephalobidae</taxon>
        <taxon>Acrobeloides</taxon>
    </lineage>
</organism>
<dbReference type="PRINTS" id="PR00417">
    <property type="entry name" value="PRTPISMRASEI"/>
</dbReference>
<dbReference type="Pfam" id="PF01751">
    <property type="entry name" value="Toprim"/>
    <property type="match status" value="1"/>
</dbReference>
<keyword evidence="5 7" id="KW-0238">DNA-binding</keyword>
<dbReference type="InterPro" id="IPR013824">
    <property type="entry name" value="Topo_IA_cen_sub1"/>
</dbReference>
<dbReference type="GO" id="GO:0006265">
    <property type="term" value="P:DNA topological change"/>
    <property type="evidence" value="ECO:0007669"/>
    <property type="project" value="InterPro"/>
</dbReference>
<dbReference type="PROSITE" id="PS52039">
    <property type="entry name" value="TOPO_IA_2"/>
    <property type="match status" value="1"/>
</dbReference>
<comment type="function">
    <text evidence="7">Introduces a single-strand break via transesterification at a target site in duplex DNA. Releases the supercoiling and torsional tension of DNA introduced during the DNA replication and transcription by transiently cleaving and rejoining one strand of the DNA duplex. The scissile phosphodiester is attacked by the catalytic tyrosine of the enzyme, resulting in the formation of a DNA-(5'-phosphotyrosyl)-enzyme intermediate and the expulsion of a 3'-OH DNA strand.</text>
</comment>
<dbReference type="FunFam" id="1.10.290.10:FF:000001">
    <property type="entry name" value="DNA topoisomerase"/>
    <property type="match status" value="1"/>
</dbReference>
<dbReference type="InterPro" id="IPR006171">
    <property type="entry name" value="TOPRIM_dom"/>
</dbReference>
<dbReference type="PANTHER" id="PTHR11390">
    <property type="entry name" value="PROKARYOTIC DNA TOPOISOMERASE"/>
    <property type="match status" value="1"/>
</dbReference>
<dbReference type="InterPro" id="IPR013826">
    <property type="entry name" value="Topo_IA_cen_sub3"/>
</dbReference>
<feature type="compositionally biased region" description="Gly residues" evidence="8">
    <location>
        <begin position="684"/>
        <end position="708"/>
    </location>
</feature>
<dbReference type="InterPro" id="IPR013497">
    <property type="entry name" value="Topo_IA_cen"/>
</dbReference>
<dbReference type="SMART" id="SM00436">
    <property type="entry name" value="TOP1Bc"/>
    <property type="match status" value="1"/>
</dbReference>
<evidence type="ECO:0000313" key="11">
    <source>
        <dbReference type="WBParaSite" id="ACRNAN_Path_568.g2124.t2"/>
    </source>
</evidence>
<name>A0A914C9X1_9BILA</name>
<evidence type="ECO:0000256" key="3">
    <source>
        <dbReference type="ARBA" id="ARBA00012891"/>
    </source>
</evidence>